<accession>A0ABD1XYG4</accession>
<proteinExistence type="predicted"/>
<comment type="caution">
    <text evidence="1">The sequence shown here is derived from an EMBL/GenBank/DDBJ whole genome shotgun (WGS) entry which is preliminary data.</text>
</comment>
<gene>
    <name evidence="1" type="ORF">R1flu_025689</name>
</gene>
<reference evidence="1 2" key="1">
    <citation type="submission" date="2024-09" db="EMBL/GenBank/DDBJ databases">
        <title>Chromosome-scale assembly of Riccia fluitans.</title>
        <authorList>
            <person name="Paukszto L."/>
            <person name="Sawicki J."/>
            <person name="Karawczyk K."/>
            <person name="Piernik-Szablinska J."/>
            <person name="Szczecinska M."/>
            <person name="Mazdziarz M."/>
        </authorList>
    </citation>
    <scope>NUCLEOTIDE SEQUENCE [LARGE SCALE GENOMIC DNA]</scope>
    <source>
        <strain evidence="1">Rf_01</strain>
        <tissue evidence="1">Aerial parts of the thallus</tissue>
    </source>
</reference>
<evidence type="ECO:0000313" key="1">
    <source>
        <dbReference type="EMBL" id="KAL2613997.1"/>
    </source>
</evidence>
<dbReference type="EMBL" id="JBHFFA010000007">
    <property type="protein sequence ID" value="KAL2613997.1"/>
    <property type="molecule type" value="Genomic_DNA"/>
</dbReference>
<protein>
    <submittedName>
        <fullName evidence="1">Uncharacterized protein</fullName>
    </submittedName>
</protein>
<dbReference type="AlphaFoldDB" id="A0ABD1XYG4"/>
<organism evidence="1 2">
    <name type="scientific">Riccia fluitans</name>
    <dbReference type="NCBI Taxonomy" id="41844"/>
    <lineage>
        <taxon>Eukaryota</taxon>
        <taxon>Viridiplantae</taxon>
        <taxon>Streptophyta</taxon>
        <taxon>Embryophyta</taxon>
        <taxon>Marchantiophyta</taxon>
        <taxon>Marchantiopsida</taxon>
        <taxon>Marchantiidae</taxon>
        <taxon>Marchantiales</taxon>
        <taxon>Ricciaceae</taxon>
        <taxon>Riccia</taxon>
    </lineage>
</organism>
<name>A0ABD1XYG4_9MARC</name>
<keyword evidence="2" id="KW-1185">Reference proteome</keyword>
<evidence type="ECO:0000313" key="2">
    <source>
        <dbReference type="Proteomes" id="UP001605036"/>
    </source>
</evidence>
<sequence>MNDVNEPHLCRHVMNNAFPWTLKIASHHHYRVEQIMTRLNLNYQTADTVVRIIHINDVLGALQRVVAMQEFVDDLSRSAEAVTGDMKTSRKKLFVHRSADVVMEKSILIPVMVLSLWSGFFTSTGLKNGSHFSASREEGLSRGSKGSDLLELAITIDSTETERRIVYD</sequence>
<dbReference type="Proteomes" id="UP001605036">
    <property type="component" value="Unassembled WGS sequence"/>
</dbReference>